<feature type="domain" description="Core-binding (CB)" evidence="4">
    <location>
        <begin position="59"/>
        <end position="139"/>
    </location>
</feature>
<feature type="compositionally biased region" description="Low complexity" evidence="3">
    <location>
        <begin position="152"/>
        <end position="184"/>
    </location>
</feature>
<dbReference type="RefSeq" id="WP_233731525.1">
    <property type="nucleotide sequence ID" value="NZ_JAJVCN010000004.1"/>
</dbReference>
<gene>
    <name evidence="5" type="ORF">LWC34_45660</name>
</gene>
<dbReference type="InterPro" id="IPR004107">
    <property type="entry name" value="Integrase_SAM-like_N"/>
</dbReference>
<keyword evidence="1 2" id="KW-0238">DNA-binding</keyword>
<dbReference type="PROSITE" id="PS51900">
    <property type="entry name" value="CB"/>
    <property type="match status" value="1"/>
</dbReference>
<dbReference type="InterPro" id="IPR011010">
    <property type="entry name" value="DNA_brk_join_enz"/>
</dbReference>
<keyword evidence="6" id="KW-1185">Reference proteome</keyword>
<protein>
    <submittedName>
        <fullName evidence="5">N-terminal phage integrase SAM-like domain-containing protein</fullName>
    </submittedName>
</protein>
<dbReference type="InterPro" id="IPR044068">
    <property type="entry name" value="CB"/>
</dbReference>
<organism evidence="5 6">
    <name type="scientific">Kibdelosporangium philippinense</name>
    <dbReference type="NCBI Taxonomy" id="211113"/>
    <lineage>
        <taxon>Bacteria</taxon>
        <taxon>Bacillati</taxon>
        <taxon>Actinomycetota</taxon>
        <taxon>Actinomycetes</taxon>
        <taxon>Pseudonocardiales</taxon>
        <taxon>Pseudonocardiaceae</taxon>
        <taxon>Kibdelosporangium</taxon>
    </lineage>
</organism>
<evidence type="ECO:0000256" key="3">
    <source>
        <dbReference type="SAM" id="MobiDB-lite"/>
    </source>
</evidence>
<dbReference type="InterPro" id="IPR010998">
    <property type="entry name" value="Integrase_recombinase_N"/>
</dbReference>
<dbReference type="Gene3D" id="1.10.150.130">
    <property type="match status" value="1"/>
</dbReference>
<dbReference type="Proteomes" id="UP001521150">
    <property type="component" value="Unassembled WGS sequence"/>
</dbReference>
<accession>A0ABS8ZW20</accession>
<proteinExistence type="predicted"/>
<evidence type="ECO:0000256" key="2">
    <source>
        <dbReference type="PROSITE-ProRule" id="PRU01248"/>
    </source>
</evidence>
<evidence type="ECO:0000313" key="5">
    <source>
        <dbReference type="EMBL" id="MCE7010047.1"/>
    </source>
</evidence>
<feature type="region of interest" description="Disordered" evidence="3">
    <location>
        <begin position="146"/>
        <end position="192"/>
    </location>
</feature>
<dbReference type="SUPFAM" id="SSF56349">
    <property type="entry name" value="DNA breaking-rejoining enzymes"/>
    <property type="match status" value="1"/>
</dbReference>
<dbReference type="Pfam" id="PF14659">
    <property type="entry name" value="Phage_int_SAM_3"/>
    <property type="match status" value="1"/>
</dbReference>
<evidence type="ECO:0000259" key="4">
    <source>
        <dbReference type="PROSITE" id="PS51900"/>
    </source>
</evidence>
<evidence type="ECO:0000256" key="1">
    <source>
        <dbReference type="ARBA" id="ARBA00023125"/>
    </source>
</evidence>
<sequence>MAWVEQRGPKSWRVRYWRDDSTLGSIPGFPTKTAAEAHAGTLESEQRQGTWIDPAAGKITLAEWTVDWLDALDVARTTEAQYRSLIKNHILPRWGTTPIANITGIAVAAWKKKTRAAGYATTTVSTMTKILSMLLADAADEKLIHTNPSAPTGAANATTSRNANASGPHPNKHSASPTTPPHSSVVGLGSSW</sequence>
<reference evidence="5 6" key="1">
    <citation type="submission" date="2021-12" db="EMBL/GenBank/DDBJ databases">
        <title>Genome sequence of Kibdelosporangium philippinense ATCC 49844.</title>
        <authorList>
            <person name="Fedorov E.A."/>
            <person name="Omeragic M."/>
            <person name="Shalygina K.F."/>
            <person name="Maclea K.S."/>
        </authorList>
    </citation>
    <scope>NUCLEOTIDE SEQUENCE [LARGE SCALE GENOMIC DNA]</scope>
    <source>
        <strain evidence="5 6">ATCC 49844</strain>
    </source>
</reference>
<comment type="caution">
    <text evidence="5">The sequence shown here is derived from an EMBL/GenBank/DDBJ whole genome shotgun (WGS) entry which is preliminary data.</text>
</comment>
<name>A0ABS8ZW20_9PSEU</name>
<evidence type="ECO:0000313" key="6">
    <source>
        <dbReference type="Proteomes" id="UP001521150"/>
    </source>
</evidence>
<dbReference type="EMBL" id="JAJVCN010000004">
    <property type="protein sequence ID" value="MCE7010047.1"/>
    <property type="molecule type" value="Genomic_DNA"/>
</dbReference>